<dbReference type="EMBL" id="JPLY01000001">
    <property type="protein sequence ID" value="KFC23836.1"/>
    <property type="molecule type" value="Genomic_DNA"/>
</dbReference>
<gene>
    <name evidence="1" type="ORF">IO89_04520</name>
</gene>
<sequence length="96" mass="11183">MKDTNQINEFIENHNLKNELLNSFNYLLEKNSSGDLDIEDKNISINENVIKYKLLETGFHSFQSPILKNGLEIGHYSLNYDDKGVIKDDFFIIKTK</sequence>
<protein>
    <submittedName>
        <fullName evidence="1">Uncharacterized protein</fullName>
    </submittedName>
</protein>
<dbReference type="Proteomes" id="UP000028623">
    <property type="component" value="Unassembled WGS sequence"/>
</dbReference>
<organism evidence="1 2">
    <name type="scientific">Epilithonimonas lactis</name>
    <dbReference type="NCBI Taxonomy" id="421072"/>
    <lineage>
        <taxon>Bacteria</taxon>
        <taxon>Pseudomonadati</taxon>
        <taxon>Bacteroidota</taxon>
        <taxon>Flavobacteriia</taxon>
        <taxon>Flavobacteriales</taxon>
        <taxon>Weeksellaceae</taxon>
        <taxon>Chryseobacterium group</taxon>
        <taxon>Epilithonimonas</taxon>
    </lineage>
</organism>
<dbReference type="RefSeq" id="WP_034973906.1">
    <property type="nucleotide sequence ID" value="NZ_FOFI01000002.1"/>
</dbReference>
<proteinExistence type="predicted"/>
<accession>A0A085BMZ1</accession>
<name>A0A085BMZ1_9FLAO</name>
<evidence type="ECO:0000313" key="2">
    <source>
        <dbReference type="Proteomes" id="UP000028623"/>
    </source>
</evidence>
<dbReference type="AlphaFoldDB" id="A0A085BMZ1"/>
<reference evidence="1 2" key="1">
    <citation type="submission" date="2014-07" db="EMBL/GenBank/DDBJ databases">
        <title>Epilithonimonas lactis LMG 22401 Genome.</title>
        <authorList>
            <person name="Pipes S.E."/>
            <person name="Stropko S.J."/>
        </authorList>
    </citation>
    <scope>NUCLEOTIDE SEQUENCE [LARGE SCALE GENOMIC DNA]</scope>
    <source>
        <strain evidence="1 2">LMG 24401</strain>
    </source>
</reference>
<comment type="caution">
    <text evidence="1">The sequence shown here is derived from an EMBL/GenBank/DDBJ whole genome shotgun (WGS) entry which is preliminary data.</text>
</comment>
<evidence type="ECO:0000313" key="1">
    <source>
        <dbReference type="EMBL" id="KFC23836.1"/>
    </source>
</evidence>
<dbReference type="STRING" id="421072.SAMN04488097_1878"/>
<keyword evidence="2" id="KW-1185">Reference proteome</keyword>